<organism evidence="2">
    <name type="scientific">viral metagenome</name>
    <dbReference type="NCBI Taxonomy" id="1070528"/>
    <lineage>
        <taxon>unclassified sequences</taxon>
        <taxon>metagenomes</taxon>
        <taxon>organismal metagenomes</taxon>
    </lineage>
</organism>
<reference evidence="2" key="1">
    <citation type="submission" date="2020-03" db="EMBL/GenBank/DDBJ databases">
        <title>The deep terrestrial virosphere.</title>
        <authorList>
            <person name="Holmfeldt K."/>
            <person name="Nilsson E."/>
            <person name="Simone D."/>
            <person name="Lopez-Fernandez M."/>
            <person name="Wu X."/>
            <person name="de Brujin I."/>
            <person name="Lundin D."/>
            <person name="Andersson A."/>
            <person name="Bertilsson S."/>
            <person name="Dopson M."/>
        </authorList>
    </citation>
    <scope>NUCLEOTIDE SEQUENCE</scope>
    <source>
        <strain evidence="2">MM171B04126</strain>
    </source>
</reference>
<name>A0A6M3X625_9ZZZZ</name>
<dbReference type="AlphaFoldDB" id="A0A6M3X625"/>
<sequence length="64" mass="7417">MKETRHFTLERPARKMGGDRYQEHVEPGQEMMMGTPYILQPISRSAGIPKSDLWITISTEKPEE</sequence>
<feature type="region of interest" description="Disordered" evidence="1">
    <location>
        <begin position="1"/>
        <end position="20"/>
    </location>
</feature>
<evidence type="ECO:0000256" key="1">
    <source>
        <dbReference type="SAM" id="MobiDB-lite"/>
    </source>
</evidence>
<proteinExistence type="predicted"/>
<gene>
    <name evidence="2" type="ORF">MM171B04126_0002</name>
</gene>
<dbReference type="EMBL" id="MT143963">
    <property type="protein sequence ID" value="QJH93280.1"/>
    <property type="molecule type" value="Genomic_DNA"/>
</dbReference>
<evidence type="ECO:0000313" key="2">
    <source>
        <dbReference type="EMBL" id="QJH93280.1"/>
    </source>
</evidence>
<protein>
    <submittedName>
        <fullName evidence="2">Uncharacterized protein</fullName>
    </submittedName>
</protein>
<accession>A0A6M3X625</accession>